<dbReference type="Proteomes" id="UP001487740">
    <property type="component" value="Unassembled WGS sequence"/>
</dbReference>
<dbReference type="EMBL" id="JARAKH010000043">
    <property type="protein sequence ID" value="KAK8379869.1"/>
    <property type="molecule type" value="Genomic_DNA"/>
</dbReference>
<accession>A0AAW0SY13</accession>
<feature type="region of interest" description="Disordered" evidence="10">
    <location>
        <begin position="257"/>
        <end position="277"/>
    </location>
</feature>
<keyword evidence="5" id="KW-0653">Protein transport</keyword>
<evidence type="ECO:0000256" key="4">
    <source>
        <dbReference type="ARBA" id="ARBA00022692"/>
    </source>
</evidence>
<evidence type="ECO:0000313" key="13">
    <source>
        <dbReference type="EMBL" id="KAK8379869.1"/>
    </source>
</evidence>
<dbReference type="FunFam" id="1.20.5.110:FF:000002">
    <property type="entry name" value="Vesicle transport through interaction with t-SNAREsB"/>
    <property type="match status" value="1"/>
</dbReference>
<dbReference type="GO" id="GO:0048280">
    <property type="term" value="P:vesicle fusion with Golgi apparatus"/>
    <property type="evidence" value="ECO:0007669"/>
    <property type="project" value="TreeGrafter"/>
</dbReference>
<evidence type="ECO:0000259" key="12">
    <source>
        <dbReference type="SMART" id="SM00397"/>
    </source>
</evidence>
<comment type="similarity">
    <text evidence="2">Belongs to the VTI1 family.</text>
</comment>
<dbReference type="InterPro" id="IPR000727">
    <property type="entry name" value="T_SNARE_dom"/>
</dbReference>
<name>A0AAW0SY13_SCYPA</name>
<keyword evidence="8 11" id="KW-0472">Membrane</keyword>
<feature type="domain" description="T-SNARE coiled-coil homology" evidence="12">
    <location>
        <begin position="106"/>
        <end position="173"/>
    </location>
</feature>
<evidence type="ECO:0000313" key="14">
    <source>
        <dbReference type="Proteomes" id="UP001487740"/>
    </source>
</evidence>
<keyword evidence="3" id="KW-0813">Transport</keyword>
<evidence type="ECO:0000256" key="8">
    <source>
        <dbReference type="ARBA" id="ARBA00023136"/>
    </source>
</evidence>
<dbReference type="GO" id="GO:0031201">
    <property type="term" value="C:SNARE complex"/>
    <property type="evidence" value="ECO:0007669"/>
    <property type="project" value="TreeGrafter"/>
</dbReference>
<evidence type="ECO:0000256" key="1">
    <source>
        <dbReference type="ARBA" id="ARBA00004211"/>
    </source>
</evidence>
<dbReference type="Pfam" id="PF05008">
    <property type="entry name" value="V-SNARE"/>
    <property type="match status" value="1"/>
</dbReference>
<evidence type="ECO:0000256" key="6">
    <source>
        <dbReference type="ARBA" id="ARBA00022989"/>
    </source>
</evidence>
<evidence type="ECO:0000256" key="9">
    <source>
        <dbReference type="SAM" id="Coils"/>
    </source>
</evidence>
<feature type="coiled-coil region" evidence="9">
    <location>
        <begin position="34"/>
        <end position="74"/>
    </location>
</feature>
<dbReference type="GO" id="GO:0000149">
    <property type="term" value="F:SNARE binding"/>
    <property type="evidence" value="ECO:0007669"/>
    <property type="project" value="TreeGrafter"/>
</dbReference>
<dbReference type="InterPro" id="IPR007705">
    <property type="entry name" value="Vesicle_trsprt_v-SNARE_N"/>
</dbReference>
<dbReference type="GO" id="GO:0006886">
    <property type="term" value="P:intracellular protein transport"/>
    <property type="evidence" value="ECO:0007669"/>
    <property type="project" value="InterPro"/>
</dbReference>
<keyword evidence="4 11" id="KW-0812">Transmembrane</keyword>
<dbReference type="GO" id="GO:0005484">
    <property type="term" value="F:SNAP receptor activity"/>
    <property type="evidence" value="ECO:0007669"/>
    <property type="project" value="TreeGrafter"/>
</dbReference>
<dbReference type="GO" id="GO:0031902">
    <property type="term" value="C:late endosome membrane"/>
    <property type="evidence" value="ECO:0007669"/>
    <property type="project" value="TreeGrafter"/>
</dbReference>
<keyword evidence="7 9" id="KW-0175">Coiled coil</keyword>
<evidence type="ECO:0000256" key="3">
    <source>
        <dbReference type="ARBA" id="ARBA00022448"/>
    </source>
</evidence>
<feature type="transmembrane region" description="Helical" evidence="11">
    <location>
        <begin position="182"/>
        <end position="201"/>
    </location>
</feature>
<evidence type="ECO:0000256" key="10">
    <source>
        <dbReference type="SAM" id="MobiDB-lite"/>
    </source>
</evidence>
<dbReference type="AlphaFoldDB" id="A0AAW0SY13"/>
<keyword evidence="14" id="KW-1185">Reference proteome</keyword>
<dbReference type="SUPFAM" id="SSF58038">
    <property type="entry name" value="SNARE fusion complex"/>
    <property type="match status" value="1"/>
</dbReference>
<keyword evidence="6 11" id="KW-1133">Transmembrane helix</keyword>
<dbReference type="Pfam" id="PF12352">
    <property type="entry name" value="V-SNARE_C"/>
    <property type="match status" value="1"/>
</dbReference>
<dbReference type="GO" id="GO:0005789">
    <property type="term" value="C:endoplasmic reticulum membrane"/>
    <property type="evidence" value="ECO:0007669"/>
    <property type="project" value="TreeGrafter"/>
</dbReference>
<sequence>MATLMTEFQQQFATVTADITHKICQIATREEPEQRTLILEVEKLVDEAKELLERMELEVELRRLEAECGRVRASAAAPGSSVRDELLGGGEGVSAGLSAGEEQRQALLDNTETLERTSARLTQGHKIALETEHIGAQILNDLHGQRQTLSHARQRLRETDSDLDQSSRVLGSMLRRTLQNRFVLYVAVGAVVVVILIAIYVEIIQVKNPLNSLALNAALRGHFDPIGAVTLPTIARRGATVQRLAMRGSHHPPCAATPYRSARHPPPIATPQPPSRPRVRVPPLLLLLFIQKTTASLVPLPPWPPRGSVRRDPSSGVTVGGLPLFPRGAAVPPHLARGMEISTLSGFLPFS</sequence>
<evidence type="ECO:0000256" key="11">
    <source>
        <dbReference type="SAM" id="Phobius"/>
    </source>
</evidence>
<dbReference type="PANTHER" id="PTHR21230:SF26">
    <property type="entry name" value="VESICLE TRANSPORT THROUGH INTERACTION WITH T-SNARES HOMOLOG 1A"/>
    <property type="match status" value="1"/>
</dbReference>
<gene>
    <name evidence="13" type="ORF">O3P69_019698</name>
</gene>
<protein>
    <recommendedName>
        <fullName evidence="12">t-SNARE coiled-coil homology domain-containing protein</fullName>
    </recommendedName>
</protein>
<dbReference type="Gene3D" id="1.20.58.400">
    <property type="entry name" value="t-snare proteins"/>
    <property type="match status" value="1"/>
</dbReference>
<dbReference type="InterPro" id="IPR038407">
    <property type="entry name" value="v-SNARE_N_sf"/>
</dbReference>
<dbReference type="GO" id="GO:0006896">
    <property type="term" value="P:Golgi to vacuole transport"/>
    <property type="evidence" value="ECO:0007669"/>
    <property type="project" value="TreeGrafter"/>
</dbReference>
<dbReference type="Gene3D" id="1.20.5.110">
    <property type="match status" value="1"/>
</dbReference>
<dbReference type="SUPFAM" id="SSF47661">
    <property type="entry name" value="t-snare proteins"/>
    <property type="match status" value="1"/>
</dbReference>
<dbReference type="GO" id="GO:0042147">
    <property type="term" value="P:retrograde transport, endosome to Golgi"/>
    <property type="evidence" value="ECO:0007669"/>
    <property type="project" value="TreeGrafter"/>
</dbReference>
<proteinExistence type="inferred from homology"/>
<dbReference type="GO" id="GO:0016236">
    <property type="term" value="P:macroautophagy"/>
    <property type="evidence" value="ECO:0007669"/>
    <property type="project" value="TreeGrafter"/>
</dbReference>
<dbReference type="CDD" id="cd15891">
    <property type="entry name" value="SNARE_Vti1a"/>
    <property type="match status" value="1"/>
</dbReference>
<comment type="caution">
    <text evidence="13">The sequence shown here is derived from an EMBL/GenBank/DDBJ whole genome shotgun (WGS) entry which is preliminary data.</text>
</comment>
<dbReference type="PANTHER" id="PTHR21230">
    <property type="entry name" value="VESICLE TRANSPORT V-SNARE PROTEIN VTI1-RELATED"/>
    <property type="match status" value="1"/>
</dbReference>
<evidence type="ECO:0000256" key="2">
    <source>
        <dbReference type="ARBA" id="ARBA00006108"/>
    </source>
</evidence>
<organism evidence="13 14">
    <name type="scientific">Scylla paramamosain</name>
    <name type="common">Mud crab</name>
    <dbReference type="NCBI Taxonomy" id="85552"/>
    <lineage>
        <taxon>Eukaryota</taxon>
        <taxon>Metazoa</taxon>
        <taxon>Ecdysozoa</taxon>
        <taxon>Arthropoda</taxon>
        <taxon>Crustacea</taxon>
        <taxon>Multicrustacea</taxon>
        <taxon>Malacostraca</taxon>
        <taxon>Eumalacostraca</taxon>
        <taxon>Eucarida</taxon>
        <taxon>Decapoda</taxon>
        <taxon>Pleocyemata</taxon>
        <taxon>Brachyura</taxon>
        <taxon>Eubrachyura</taxon>
        <taxon>Portunoidea</taxon>
        <taxon>Portunidae</taxon>
        <taxon>Portuninae</taxon>
        <taxon>Scylla</taxon>
    </lineage>
</organism>
<dbReference type="GO" id="GO:0005794">
    <property type="term" value="C:Golgi apparatus"/>
    <property type="evidence" value="ECO:0007669"/>
    <property type="project" value="TreeGrafter"/>
</dbReference>
<evidence type="ECO:0000256" key="5">
    <source>
        <dbReference type="ARBA" id="ARBA00022927"/>
    </source>
</evidence>
<dbReference type="SMART" id="SM00397">
    <property type="entry name" value="t_SNARE"/>
    <property type="match status" value="1"/>
</dbReference>
<dbReference type="GO" id="GO:0006891">
    <property type="term" value="P:intra-Golgi vesicle-mediated transport"/>
    <property type="evidence" value="ECO:0007669"/>
    <property type="project" value="TreeGrafter"/>
</dbReference>
<reference evidence="13 14" key="1">
    <citation type="submission" date="2023-03" db="EMBL/GenBank/DDBJ databases">
        <title>High-quality genome of Scylla paramamosain provides insights in environmental adaptation.</title>
        <authorList>
            <person name="Zhang L."/>
        </authorList>
    </citation>
    <scope>NUCLEOTIDE SEQUENCE [LARGE SCALE GENOMIC DNA]</scope>
    <source>
        <strain evidence="13">LZ_2023a</strain>
        <tissue evidence="13">Muscle</tissue>
    </source>
</reference>
<dbReference type="GO" id="GO:0005829">
    <property type="term" value="C:cytosol"/>
    <property type="evidence" value="ECO:0007669"/>
    <property type="project" value="GOC"/>
</dbReference>
<comment type="subcellular location">
    <subcellularLocation>
        <location evidence="1">Membrane</location>
        <topology evidence="1">Single-pass type IV membrane protein</topology>
    </subcellularLocation>
</comment>
<feature type="compositionally biased region" description="Pro residues" evidence="10">
    <location>
        <begin position="264"/>
        <end position="276"/>
    </location>
</feature>
<dbReference type="InterPro" id="IPR010989">
    <property type="entry name" value="SNARE"/>
</dbReference>
<dbReference type="GO" id="GO:0012507">
    <property type="term" value="C:ER to Golgi transport vesicle membrane"/>
    <property type="evidence" value="ECO:0007669"/>
    <property type="project" value="TreeGrafter"/>
</dbReference>
<evidence type="ECO:0000256" key="7">
    <source>
        <dbReference type="ARBA" id="ARBA00023054"/>
    </source>
</evidence>